<dbReference type="InterPro" id="IPR041715">
    <property type="entry name" value="HisRS-like_core"/>
</dbReference>
<evidence type="ECO:0000256" key="7">
    <source>
        <dbReference type="PIRSR" id="PIRSR001549-1"/>
    </source>
</evidence>
<dbReference type="Gene3D" id="3.40.50.800">
    <property type="entry name" value="Anticodon-binding domain"/>
    <property type="match status" value="1"/>
</dbReference>
<feature type="binding site" evidence="7">
    <location>
        <begin position="273"/>
        <end position="274"/>
    </location>
    <ligand>
        <name>L-histidine</name>
        <dbReference type="ChEBI" id="CHEBI:57595"/>
    </ligand>
</feature>
<protein>
    <recommendedName>
        <fullName evidence="6">Histidine--tRNA ligase</fullName>
        <ecNumber evidence="6">6.1.1.21</ecNumber>
    </recommendedName>
    <alternativeName>
        <fullName evidence="6">Histidyl-tRNA synthetase</fullName>
        <shortName evidence="6">HisRS</shortName>
    </alternativeName>
</protein>
<dbReference type="Pfam" id="PF13393">
    <property type="entry name" value="tRNA-synt_His"/>
    <property type="match status" value="1"/>
</dbReference>
<dbReference type="AlphaFoldDB" id="A0AA96ZWU8"/>
<dbReference type="GO" id="GO:0005524">
    <property type="term" value="F:ATP binding"/>
    <property type="evidence" value="ECO:0007669"/>
    <property type="project" value="UniProtKB-UniRule"/>
</dbReference>
<keyword evidence="10" id="KW-1185">Reference proteome</keyword>
<dbReference type="GO" id="GO:0005737">
    <property type="term" value="C:cytoplasm"/>
    <property type="evidence" value="ECO:0007669"/>
    <property type="project" value="UniProtKB-SubCell"/>
</dbReference>
<feature type="binding site" evidence="7">
    <location>
        <position position="122"/>
    </location>
    <ligand>
        <name>L-histidine</name>
        <dbReference type="ChEBI" id="CHEBI:57595"/>
    </ligand>
</feature>
<evidence type="ECO:0000256" key="4">
    <source>
        <dbReference type="ARBA" id="ARBA00022741"/>
    </source>
</evidence>
<dbReference type="SUPFAM" id="SSF52954">
    <property type="entry name" value="Class II aaRS ABD-related"/>
    <property type="match status" value="1"/>
</dbReference>
<sequence>MEISKPRGTRDFLPEEVAQRRSVESKLRDVVKKWGYGEIITPTFEELELFTLKSGEGIIGELYNFKDKGDREMTLRPELTAPVMRAYVNEMQSFPKPVKLFYFENCFRYERPQKGRFREFWQFGVESIGSAKPESDAEVIALAMTLLASVGVKGNLNVGNLSVLRHLLSQVTADVESQGNVMRIIDKMTKDPAEEQNLEMLLLELKASFELVQKIKAVVGLAGKDGFSAIQKARDIVGQLPELDAFEKTLVLLSAYGIHDYTVNFGVARGLDYYTGIVFEIYADGLGAQKQVCGGGSYKLISLFGGGDVPSTGFGIGFDRIMEICDKTVDQVPSIVLVSKPETHAESLKIASGLRQYVPVQTDLMGRNFKAQMEFANTTGADYVLIVGEKELESGCFSLKNMESGEQISLSLDELMKKFRN</sequence>
<accession>A0AA96ZWU8</accession>
<evidence type="ECO:0000256" key="2">
    <source>
        <dbReference type="ARBA" id="ARBA00008226"/>
    </source>
</evidence>
<keyword evidence="6 9" id="KW-0436">Ligase</keyword>
<dbReference type="CDD" id="cd00773">
    <property type="entry name" value="HisRS-like_core"/>
    <property type="match status" value="1"/>
</dbReference>
<dbReference type="Proteomes" id="UP001304970">
    <property type="component" value="Chromosome"/>
</dbReference>
<dbReference type="SUPFAM" id="SSF55681">
    <property type="entry name" value="Class II aaRS and biotin synthetases"/>
    <property type="match status" value="1"/>
</dbReference>
<keyword evidence="3 6" id="KW-0963">Cytoplasm</keyword>
<dbReference type="HAMAP" id="MF_00125">
    <property type="entry name" value="HisZ"/>
    <property type="match status" value="1"/>
</dbReference>
<feature type="binding site" evidence="7">
    <location>
        <begin position="78"/>
        <end position="80"/>
    </location>
    <ligand>
        <name>L-histidine</name>
        <dbReference type="ChEBI" id="CHEBI:57595"/>
    </ligand>
</feature>
<dbReference type="GO" id="GO:0004821">
    <property type="term" value="F:histidine-tRNA ligase activity"/>
    <property type="evidence" value="ECO:0007669"/>
    <property type="project" value="UniProtKB-UniRule"/>
</dbReference>
<dbReference type="PIRSF" id="PIRSF001549">
    <property type="entry name" value="His-tRNA_synth"/>
    <property type="match status" value="1"/>
</dbReference>
<reference evidence="9 10" key="1">
    <citation type="submission" date="2023-07" db="EMBL/GenBank/DDBJ databases">
        <title>Closed genome sequence of Methanosarcinaceae archaeon Am2.</title>
        <authorList>
            <person name="Poehlein A."/>
            <person name="Protasov E."/>
            <person name="Platt K."/>
            <person name="Reeh H."/>
            <person name="Daniel R."/>
            <person name="Brune A."/>
        </authorList>
    </citation>
    <scope>NUCLEOTIDE SEQUENCE [LARGE SCALE GENOMIC DNA]</scope>
    <source>
        <strain evidence="9 10">Am2</strain>
    </source>
</reference>
<dbReference type="InterPro" id="IPR045864">
    <property type="entry name" value="aa-tRNA-synth_II/BPL/LPL"/>
</dbReference>
<dbReference type="PROSITE" id="PS50862">
    <property type="entry name" value="AA_TRNA_LIGASE_II"/>
    <property type="match status" value="1"/>
</dbReference>
<feature type="binding site" evidence="7">
    <location>
        <position position="126"/>
    </location>
    <ligand>
        <name>L-histidine</name>
        <dbReference type="ChEBI" id="CHEBI:57595"/>
    </ligand>
</feature>
<dbReference type="HAMAP" id="MF_00127">
    <property type="entry name" value="His_tRNA_synth"/>
    <property type="match status" value="1"/>
</dbReference>
<proteinExistence type="inferred from homology"/>
<dbReference type="Pfam" id="PF03129">
    <property type="entry name" value="HGTP_anticodon"/>
    <property type="match status" value="1"/>
</dbReference>
<gene>
    <name evidence="6 9" type="primary">hisS</name>
    <name evidence="9" type="ORF">MsAm2_01070</name>
</gene>
<keyword evidence="4 6" id="KW-0547">Nucleotide-binding</keyword>
<dbReference type="RefSeq" id="WP_338097874.1">
    <property type="nucleotide sequence ID" value="NZ_CP131061.1"/>
</dbReference>
<evidence type="ECO:0000256" key="1">
    <source>
        <dbReference type="ARBA" id="ARBA00004496"/>
    </source>
</evidence>
<evidence type="ECO:0000259" key="8">
    <source>
        <dbReference type="PROSITE" id="PS50862"/>
    </source>
</evidence>
<dbReference type="NCBIfam" id="TIGR00442">
    <property type="entry name" value="hisS"/>
    <property type="match status" value="1"/>
</dbReference>
<dbReference type="InterPro" id="IPR004154">
    <property type="entry name" value="Anticodon-bd"/>
</dbReference>
<dbReference type="InterPro" id="IPR004516">
    <property type="entry name" value="HisRS/HisZ"/>
</dbReference>
<comment type="similarity">
    <text evidence="2 6">Belongs to the class-II aminoacyl-tRNA synthetase family.</text>
</comment>
<keyword evidence="6" id="KW-0648">Protein biosynthesis</keyword>
<dbReference type="EMBL" id="CP131061">
    <property type="protein sequence ID" value="WNY26347.1"/>
    <property type="molecule type" value="Genomic_DNA"/>
</dbReference>
<evidence type="ECO:0000256" key="5">
    <source>
        <dbReference type="ARBA" id="ARBA00047639"/>
    </source>
</evidence>
<organism evidence="9 10">
    <name type="scientific">Methanolapillus ohkumae</name>
    <dbReference type="NCBI Taxonomy" id="3028298"/>
    <lineage>
        <taxon>Archaea</taxon>
        <taxon>Methanobacteriati</taxon>
        <taxon>Methanobacteriota</taxon>
        <taxon>Stenosarchaea group</taxon>
        <taxon>Methanomicrobia</taxon>
        <taxon>Methanosarcinales</taxon>
        <taxon>Methanosarcinaceae</taxon>
        <taxon>Methanolapillus</taxon>
    </lineage>
</organism>
<evidence type="ECO:0000313" key="9">
    <source>
        <dbReference type="EMBL" id="WNY26347.1"/>
    </source>
</evidence>
<dbReference type="InterPro" id="IPR036621">
    <property type="entry name" value="Anticodon-bd_dom_sf"/>
</dbReference>
<dbReference type="Gene3D" id="3.30.930.10">
    <property type="entry name" value="Bira Bifunctional Protein, Domain 2"/>
    <property type="match status" value="1"/>
</dbReference>
<keyword evidence="6" id="KW-0067">ATP-binding</keyword>
<feature type="domain" description="Aminoacyl-transfer RNA synthetases class-II family profile" evidence="8">
    <location>
        <begin position="1"/>
        <end position="333"/>
    </location>
</feature>
<evidence type="ECO:0000256" key="3">
    <source>
        <dbReference type="ARBA" id="ARBA00022490"/>
    </source>
</evidence>
<keyword evidence="6" id="KW-0030">Aminoacyl-tRNA synthetase</keyword>
<name>A0AA96ZWU8_9EURY</name>
<dbReference type="InterPro" id="IPR004517">
    <property type="entry name" value="HisZ"/>
</dbReference>
<dbReference type="InterPro" id="IPR015807">
    <property type="entry name" value="His-tRNA-ligase"/>
</dbReference>
<dbReference type="PANTHER" id="PTHR43707">
    <property type="entry name" value="HISTIDYL-TRNA SYNTHETASE"/>
    <property type="match status" value="1"/>
</dbReference>
<dbReference type="InterPro" id="IPR006195">
    <property type="entry name" value="aa-tRNA-synth_II"/>
</dbReference>
<feature type="binding site" evidence="7">
    <location>
        <position position="269"/>
    </location>
    <ligand>
        <name>L-histidine</name>
        <dbReference type="ChEBI" id="CHEBI:57595"/>
    </ligand>
</feature>
<comment type="catalytic activity">
    <reaction evidence="5 6">
        <text>tRNA(His) + L-histidine + ATP = L-histidyl-tRNA(His) + AMP + diphosphate + H(+)</text>
        <dbReference type="Rhea" id="RHEA:17313"/>
        <dbReference type="Rhea" id="RHEA-COMP:9665"/>
        <dbReference type="Rhea" id="RHEA-COMP:9689"/>
        <dbReference type="ChEBI" id="CHEBI:15378"/>
        <dbReference type="ChEBI" id="CHEBI:30616"/>
        <dbReference type="ChEBI" id="CHEBI:33019"/>
        <dbReference type="ChEBI" id="CHEBI:57595"/>
        <dbReference type="ChEBI" id="CHEBI:78442"/>
        <dbReference type="ChEBI" id="CHEBI:78527"/>
        <dbReference type="ChEBI" id="CHEBI:456215"/>
        <dbReference type="EC" id="6.1.1.21"/>
    </reaction>
</comment>
<dbReference type="EC" id="6.1.1.21" evidence="6"/>
<evidence type="ECO:0000256" key="6">
    <source>
        <dbReference type="HAMAP-Rule" id="MF_00127"/>
    </source>
</evidence>
<evidence type="ECO:0000313" key="10">
    <source>
        <dbReference type="Proteomes" id="UP001304970"/>
    </source>
</evidence>
<feature type="binding site" evidence="7">
    <location>
        <position position="108"/>
    </location>
    <ligand>
        <name>L-histidine</name>
        <dbReference type="ChEBI" id="CHEBI:57595"/>
    </ligand>
</feature>
<dbReference type="GeneID" id="89227503"/>
<dbReference type="PANTHER" id="PTHR43707:SF1">
    <property type="entry name" value="HISTIDINE--TRNA LIGASE, MITOCHONDRIAL-RELATED"/>
    <property type="match status" value="1"/>
</dbReference>
<dbReference type="GO" id="GO:0006427">
    <property type="term" value="P:histidyl-tRNA aminoacylation"/>
    <property type="evidence" value="ECO:0007669"/>
    <property type="project" value="UniProtKB-UniRule"/>
</dbReference>
<dbReference type="GO" id="GO:0000105">
    <property type="term" value="P:L-histidine biosynthetic process"/>
    <property type="evidence" value="ECO:0007669"/>
    <property type="project" value="InterPro"/>
</dbReference>
<comment type="subcellular location">
    <subcellularLocation>
        <location evidence="1 6">Cytoplasm</location>
    </subcellularLocation>
</comment>